<keyword evidence="2" id="KW-1185">Reference proteome</keyword>
<dbReference type="EMBL" id="SJPR01000002">
    <property type="protein sequence ID" value="TWT97580.1"/>
    <property type="molecule type" value="Genomic_DNA"/>
</dbReference>
<comment type="caution">
    <text evidence="1">The sequence shown here is derived from an EMBL/GenBank/DDBJ whole genome shotgun (WGS) entry which is preliminary data.</text>
</comment>
<sequence>MPLAVAGMEVAGRSLVRSIAVYRRDESGQRLVAHCCGEGIFHLGEGAVGRAGAEGTPTIEREGDIATVAVPSMQGEVCRGVTTFRCDTGGDFRGACEVWRRNERGELGLAENLYAGLDRLEQITKYVKFPRRAGLPGRVWDDRFPRVLGALQDSKHFIRVAAARTEQLTSAVGIPFMGRPPELDAVLLLLNTKQTPIAKAMEVWARDLTTNQLRIVSADYGPYTALASVSRRLSLRHGEGLAGRVFRDSAPYATHDLLGKEFPRGDCFAEYGFEQGVGLPVFIGADLVASVNLYL</sequence>
<accession>A0A5C6ADU0</accession>
<protein>
    <recommendedName>
        <fullName evidence="3">GAF domain-containing protein</fullName>
    </recommendedName>
</protein>
<evidence type="ECO:0008006" key="3">
    <source>
        <dbReference type="Google" id="ProtNLM"/>
    </source>
</evidence>
<dbReference type="Gene3D" id="3.30.450.40">
    <property type="match status" value="1"/>
</dbReference>
<gene>
    <name evidence="1" type="ORF">Pla108_17320</name>
</gene>
<evidence type="ECO:0000313" key="2">
    <source>
        <dbReference type="Proteomes" id="UP000317421"/>
    </source>
</evidence>
<reference evidence="1 2" key="1">
    <citation type="submission" date="2019-02" db="EMBL/GenBank/DDBJ databases">
        <title>Deep-cultivation of Planctomycetes and their phenomic and genomic characterization uncovers novel biology.</title>
        <authorList>
            <person name="Wiegand S."/>
            <person name="Jogler M."/>
            <person name="Boedeker C."/>
            <person name="Pinto D."/>
            <person name="Vollmers J."/>
            <person name="Rivas-Marin E."/>
            <person name="Kohn T."/>
            <person name="Peeters S.H."/>
            <person name="Heuer A."/>
            <person name="Rast P."/>
            <person name="Oberbeckmann S."/>
            <person name="Bunk B."/>
            <person name="Jeske O."/>
            <person name="Meyerdierks A."/>
            <person name="Storesund J.E."/>
            <person name="Kallscheuer N."/>
            <person name="Luecker S."/>
            <person name="Lage O.M."/>
            <person name="Pohl T."/>
            <person name="Merkel B.J."/>
            <person name="Hornburger P."/>
            <person name="Mueller R.-W."/>
            <person name="Bruemmer F."/>
            <person name="Labrenz M."/>
            <person name="Spormann A.M."/>
            <person name="Op Den Camp H."/>
            <person name="Overmann J."/>
            <person name="Amann R."/>
            <person name="Jetten M.S.M."/>
            <person name="Mascher T."/>
            <person name="Medema M.H."/>
            <person name="Devos D.P."/>
            <person name="Kaster A.-K."/>
            <person name="Ovreas L."/>
            <person name="Rohde M."/>
            <person name="Galperin M.Y."/>
            <person name="Jogler C."/>
        </authorList>
    </citation>
    <scope>NUCLEOTIDE SEQUENCE [LARGE SCALE GENOMIC DNA]</scope>
    <source>
        <strain evidence="1 2">Pla108</strain>
    </source>
</reference>
<dbReference type="Proteomes" id="UP000317421">
    <property type="component" value="Unassembled WGS sequence"/>
</dbReference>
<dbReference type="AlphaFoldDB" id="A0A5C6ADU0"/>
<evidence type="ECO:0000313" key="1">
    <source>
        <dbReference type="EMBL" id="TWT97580.1"/>
    </source>
</evidence>
<dbReference type="InterPro" id="IPR029016">
    <property type="entry name" value="GAF-like_dom_sf"/>
</dbReference>
<proteinExistence type="predicted"/>
<name>A0A5C6ADU0_9BACT</name>
<organism evidence="1 2">
    <name type="scientific">Botrimarina colliarenosi</name>
    <dbReference type="NCBI Taxonomy" id="2528001"/>
    <lineage>
        <taxon>Bacteria</taxon>
        <taxon>Pseudomonadati</taxon>
        <taxon>Planctomycetota</taxon>
        <taxon>Planctomycetia</taxon>
        <taxon>Pirellulales</taxon>
        <taxon>Lacipirellulaceae</taxon>
        <taxon>Botrimarina</taxon>
    </lineage>
</organism>